<evidence type="ECO:0008006" key="8">
    <source>
        <dbReference type="Google" id="ProtNLM"/>
    </source>
</evidence>
<accession>A0A4S4N186</accession>
<dbReference type="InterPro" id="IPR051168">
    <property type="entry name" value="AASS"/>
</dbReference>
<dbReference type="InterPro" id="IPR036291">
    <property type="entry name" value="NAD(P)-bd_dom_sf"/>
</dbReference>
<evidence type="ECO:0000259" key="5">
    <source>
        <dbReference type="Pfam" id="PF16653"/>
    </source>
</evidence>
<dbReference type="GO" id="GO:0005737">
    <property type="term" value="C:cytoplasm"/>
    <property type="evidence" value="ECO:0007669"/>
    <property type="project" value="TreeGrafter"/>
</dbReference>
<dbReference type="Gene3D" id="1.10.1870.10">
    <property type="entry name" value="Domain 3, Saccharopine reductase"/>
    <property type="match status" value="1"/>
</dbReference>
<name>A0A4S4N186_9APHY</name>
<comment type="caution">
    <text evidence="6">The sequence shown here is derived from an EMBL/GenBank/DDBJ whole genome shotgun (WGS) entry which is preliminary data.</text>
</comment>
<dbReference type="SUPFAM" id="SSF51735">
    <property type="entry name" value="NAD(P)-binding Rossmann-fold domains"/>
    <property type="match status" value="1"/>
</dbReference>
<dbReference type="OrthoDB" id="10059875at2759"/>
<dbReference type="InterPro" id="IPR005097">
    <property type="entry name" value="Sacchrp_dh_NADP-bd"/>
</dbReference>
<evidence type="ECO:0000313" key="7">
    <source>
        <dbReference type="Proteomes" id="UP000308730"/>
    </source>
</evidence>
<evidence type="ECO:0000256" key="2">
    <source>
        <dbReference type="ARBA" id="ARBA00023002"/>
    </source>
</evidence>
<evidence type="ECO:0000313" key="6">
    <source>
        <dbReference type="EMBL" id="THH32666.1"/>
    </source>
</evidence>
<dbReference type="Gene3D" id="3.30.360.10">
    <property type="entry name" value="Dihydrodipicolinate Reductase, domain 2"/>
    <property type="match status" value="1"/>
</dbReference>
<sequence>MELLSKFLGPQEALPPRLIDYELLTGEDGKRTVGFGWFAGELAKLPKACLICSQIYLYAWYKCMNFQISWQTLIAPYLTLLFNGAGWAPNFPRLMSNDQLTLALEKAQQIGKGRFACIGDISCDVEVRRSYTVMSLRSLKYYIQGGLEFLPRSSTLSSPFYTTRPDSLPSHLPSLTMMSVDILPTALPLEASEHFSSVLTPYLKSLIRGYRTPGQPHLNGDADLGRAAALERATVASEGKLREPHKWLETPLSVWKDNVAAAKAEPSAVSESGGPRKKVLMLGSGMVAGPAVDEICSWTDVELVVASNALQEAERLTGRHPYAKAVGIDVSDWSKVEELIGESDLVISLLPVPFHPKVAEACIQHRKHLVTASYISPAMKALHERAVSSDVLLLNEIGLDPGIDHCSAISMLSDLRAQNKRVTSFTSFCGGLPAPEDADVPLRYKFSWSPKGVLSAALNGAQFKLWDKNFPDLPISDVLKLEGIANRDSLPYGDTYDLGPLKDVRTLFRGTLRYVPQNQGSSAPRLTSTMTGLLQLSRVHDADGPIQSDRPPRVHDANHRLDVGRGLRRQAMSARLGRRVPRGGRRVRFRSALADCLRAGEDADALVRTLDWFGITPSSASSSSSSTPLKMEKGAAKALPIDVLAALLAHKLRYAPGERDVVVLSHEIVARRPTSSPSREEEEIHTASLVTYGTPAASAMAR</sequence>
<dbReference type="AlphaFoldDB" id="A0A4S4N186"/>
<feature type="domain" description="Saccharopine dehydrogenase-like C-terminal" evidence="5">
    <location>
        <begin position="398"/>
        <end position="702"/>
    </location>
</feature>
<reference evidence="6 7" key="1">
    <citation type="submission" date="2019-02" db="EMBL/GenBank/DDBJ databases">
        <title>Genome sequencing of the rare red list fungi Antrodiella citrinella (Flaviporus citrinellus).</title>
        <authorList>
            <person name="Buettner E."/>
            <person name="Kellner H."/>
        </authorList>
    </citation>
    <scope>NUCLEOTIDE SEQUENCE [LARGE SCALE GENOMIC DNA]</scope>
    <source>
        <strain evidence="6 7">DSM 108506</strain>
    </source>
</reference>
<dbReference type="Pfam" id="PF03435">
    <property type="entry name" value="Sacchrp_dh_NADP"/>
    <property type="match status" value="1"/>
</dbReference>
<dbReference type="FunFam" id="3.40.50.720:FF:000072">
    <property type="entry name" value="Saccharopine dehydrogenase [NADP(+), L-glutamate-forming]"/>
    <property type="match status" value="1"/>
</dbReference>
<dbReference type="PANTHER" id="PTHR11133:SF23">
    <property type="entry name" value="SACCHAROPINE DEHYDROGENASE [NAD(+), L-LYSINE-FORMING]"/>
    <property type="match status" value="1"/>
</dbReference>
<gene>
    <name evidence="6" type="ORF">EUX98_g1482</name>
</gene>
<dbReference type="InterPro" id="IPR032095">
    <property type="entry name" value="Sacchrp_dh-like_C"/>
</dbReference>
<evidence type="ECO:0000256" key="1">
    <source>
        <dbReference type="ARBA" id="ARBA00022857"/>
    </source>
</evidence>
<dbReference type="Proteomes" id="UP000308730">
    <property type="component" value="Unassembled WGS sequence"/>
</dbReference>
<dbReference type="EMBL" id="SGPM01000017">
    <property type="protein sequence ID" value="THH32666.1"/>
    <property type="molecule type" value="Genomic_DNA"/>
</dbReference>
<proteinExistence type="predicted"/>
<evidence type="ECO:0000259" key="4">
    <source>
        <dbReference type="Pfam" id="PF03435"/>
    </source>
</evidence>
<keyword evidence="1" id="KW-0521">NADP</keyword>
<keyword evidence="3" id="KW-0028">Amino-acid biosynthesis</keyword>
<dbReference type="GO" id="GO:0019878">
    <property type="term" value="P:lysine biosynthetic process via aminoadipic acid"/>
    <property type="evidence" value="ECO:0007669"/>
    <property type="project" value="TreeGrafter"/>
</dbReference>
<dbReference type="PANTHER" id="PTHR11133">
    <property type="entry name" value="SACCHAROPINE DEHYDROGENASE"/>
    <property type="match status" value="1"/>
</dbReference>
<dbReference type="SUPFAM" id="SSF55347">
    <property type="entry name" value="Glyceraldehyde-3-phosphate dehydrogenase-like, C-terminal domain"/>
    <property type="match status" value="1"/>
</dbReference>
<protein>
    <recommendedName>
        <fullName evidence="8">Alanine dehydrogenase/pyridine nucleotide transhydrogenase N-terminal domain-containing protein</fullName>
    </recommendedName>
</protein>
<dbReference type="GO" id="GO:0004753">
    <property type="term" value="F:saccharopine dehydrogenase activity"/>
    <property type="evidence" value="ECO:0007669"/>
    <property type="project" value="TreeGrafter"/>
</dbReference>
<evidence type="ECO:0000256" key="3">
    <source>
        <dbReference type="ARBA" id="ARBA00023154"/>
    </source>
</evidence>
<keyword evidence="2" id="KW-0560">Oxidoreductase</keyword>
<feature type="domain" description="Saccharopine dehydrogenase NADP binding" evidence="4">
    <location>
        <begin position="279"/>
        <end position="391"/>
    </location>
</feature>
<keyword evidence="3" id="KW-0457">Lysine biosynthesis</keyword>
<organism evidence="6 7">
    <name type="scientific">Antrodiella citrinella</name>
    <dbReference type="NCBI Taxonomy" id="2447956"/>
    <lineage>
        <taxon>Eukaryota</taxon>
        <taxon>Fungi</taxon>
        <taxon>Dikarya</taxon>
        <taxon>Basidiomycota</taxon>
        <taxon>Agaricomycotina</taxon>
        <taxon>Agaricomycetes</taxon>
        <taxon>Polyporales</taxon>
        <taxon>Steccherinaceae</taxon>
        <taxon>Antrodiella</taxon>
    </lineage>
</organism>
<dbReference type="Gene3D" id="3.40.50.720">
    <property type="entry name" value="NAD(P)-binding Rossmann-like Domain"/>
    <property type="match status" value="2"/>
</dbReference>
<feature type="non-terminal residue" evidence="6">
    <location>
        <position position="702"/>
    </location>
</feature>
<dbReference type="Pfam" id="PF16653">
    <property type="entry name" value="Sacchrp_dh_C"/>
    <property type="match status" value="1"/>
</dbReference>
<keyword evidence="7" id="KW-1185">Reference proteome</keyword>